<evidence type="ECO:0000256" key="2">
    <source>
        <dbReference type="ARBA" id="ARBA00030505"/>
    </source>
</evidence>
<evidence type="ECO:0000256" key="3">
    <source>
        <dbReference type="ARBA" id="ARBA00031562"/>
    </source>
</evidence>
<feature type="domain" description="NADH-quinone oxidoreductase subunit D" evidence="4">
    <location>
        <begin position="21"/>
        <end position="176"/>
    </location>
</feature>
<dbReference type="PANTHER" id="PTHR11993:SF10">
    <property type="entry name" value="NADH DEHYDROGENASE [UBIQUINONE] IRON-SULFUR PROTEIN 2, MITOCHONDRIAL"/>
    <property type="match status" value="1"/>
</dbReference>
<dbReference type="GO" id="GO:0006120">
    <property type="term" value="P:mitochondrial electron transport, NADH to ubiquinone"/>
    <property type="evidence" value="ECO:0007669"/>
    <property type="project" value="TreeGrafter"/>
</dbReference>
<proteinExistence type="inferred from homology"/>
<evidence type="ECO:0000313" key="5">
    <source>
        <dbReference type="EnsemblMetazoa" id="MESCA009388-PA"/>
    </source>
</evidence>
<name>T1GZT2_MEGSC</name>
<reference evidence="6" key="1">
    <citation type="submission" date="2013-02" db="EMBL/GenBank/DDBJ databases">
        <authorList>
            <person name="Hughes D."/>
        </authorList>
    </citation>
    <scope>NUCLEOTIDE SEQUENCE</scope>
    <source>
        <strain>Durham</strain>
        <strain evidence="6">NC isolate 2 -- Noor lab</strain>
    </source>
</reference>
<feature type="domain" description="NADH-quinone oxidoreductase subunit D" evidence="4">
    <location>
        <begin position="178"/>
        <end position="250"/>
    </location>
</feature>
<dbReference type="InterPro" id="IPR029014">
    <property type="entry name" value="NiFe-Hase_large"/>
</dbReference>
<dbReference type="Pfam" id="PF00346">
    <property type="entry name" value="Complex1_49kDa"/>
    <property type="match status" value="2"/>
</dbReference>
<comment type="similarity">
    <text evidence="1">Belongs to the complex I 49 kDa subunit family.</text>
</comment>
<reference evidence="5" key="2">
    <citation type="submission" date="2015-06" db="UniProtKB">
        <authorList>
            <consortium name="EnsemblMetazoa"/>
        </authorList>
    </citation>
    <scope>IDENTIFICATION</scope>
</reference>
<dbReference type="AlphaFoldDB" id="T1GZT2"/>
<dbReference type="GO" id="GO:0005739">
    <property type="term" value="C:mitochondrion"/>
    <property type="evidence" value="ECO:0007669"/>
    <property type="project" value="GOC"/>
</dbReference>
<sequence>MFAEIMRLTNHTLGVSCLVLDCGGITPLFWMFEEREKLYEFCERASGGRMHSCYIRPGGVAIDLPIGFLDDLHNWCMKFGERIDEFEDLITENRIFKLRTVGIGSISAHDALNYGCTGVVLRATGIKWDLRKSQPYDAYSFVDFDVPVGRNGDAYDRYLVRIEEMRQSLRIIEQWLVVPPGATYTSIEAPKGEFGVYLVSDGSSRPYRLRIRPASLAHLALTDKISKNHFLADMCAIIGSLDIVFGDTDR</sequence>
<dbReference type="InterPro" id="IPR001135">
    <property type="entry name" value="NADH_Q_OxRdtase_suD"/>
</dbReference>
<evidence type="ECO:0000256" key="1">
    <source>
        <dbReference type="ARBA" id="ARBA00005769"/>
    </source>
</evidence>
<dbReference type="SUPFAM" id="SSF56762">
    <property type="entry name" value="HydB/Nqo4-like"/>
    <property type="match status" value="1"/>
</dbReference>
<dbReference type="EMBL" id="CAQQ02384154">
    <property type="status" value="NOT_ANNOTATED_CDS"/>
    <property type="molecule type" value="Genomic_DNA"/>
</dbReference>
<accession>T1GZT2</accession>
<dbReference type="OMA" id="GKNSEWN"/>
<dbReference type="HOGENOM" id="CLU_015134_6_0_1"/>
<keyword evidence="6" id="KW-1185">Reference proteome</keyword>
<dbReference type="EnsemblMetazoa" id="MESCA009388-RA">
    <property type="protein sequence ID" value="MESCA009388-PA"/>
    <property type="gene ID" value="MESCA009388"/>
</dbReference>
<dbReference type="Proteomes" id="UP000015102">
    <property type="component" value="Unassembled WGS sequence"/>
</dbReference>
<evidence type="ECO:0000259" key="4">
    <source>
        <dbReference type="Pfam" id="PF00346"/>
    </source>
</evidence>
<dbReference type="GO" id="GO:0048038">
    <property type="term" value="F:quinone binding"/>
    <property type="evidence" value="ECO:0007669"/>
    <property type="project" value="InterPro"/>
</dbReference>
<dbReference type="GO" id="GO:0051287">
    <property type="term" value="F:NAD binding"/>
    <property type="evidence" value="ECO:0007669"/>
    <property type="project" value="InterPro"/>
</dbReference>
<protein>
    <recommendedName>
        <fullName evidence="2">Complex I-49kD</fullName>
    </recommendedName>
    <alternativeName>
        <fullName evidence="3">NADH-ubiquinone oxidoreductase 49 kDa subunit</fullName>
    </alternativeName>
</protein>
<dbReference type="GO" id="GO:0016651">
    <property type="term" value="F:oxidoreductase activity, acting on NAD(P)H"/>
    <property type="evidence" value="ECO:0007669"/>
    <property type="project" value="InterPro"/>
</dbReference>
<organism evidence="5 6">
    <name type="scientific">Megaselia scalaris</name>
    <name type="common">Humpbacked fly</name>
    <name type="synonym">Phora scalaris</name>
    <dbReference type="NCBI Taxonomy" id="36166"/>
    <lineage>
        <taxon>Eukaryota</taxon>
        <taxon>Metazoa</taxon>
        <taxon>Ecdysozoa</taxon>
        <taxon>Arthropoda</taxon>
        <taxon>Hexapoda</taxon>
        <taxon>Insecta</taxon>
        <taxon>Pterygota</taxon>
        <taxon>Neoptera</taxon>
        <taxon>Endopterygota</taxon>
        <taxon>Diptera</taxon>
        <taxon>Brachycera</taxon>
        <taxon>Muscomorpha</taxon>
        <taxon>Platypezoidea</taxon>
        <taxon>Phoridae</taxon>
        <taxon>Megaseliini</taxon>
        <taxon>Megaselia</taxon>
    </lineage>
</organism>
<dbReference type="Gene3D" id="1.10.645.10">
    <property type="entry name" value="Cytochrome-c3 Hydrogenase, chain B"/>
    <property type="match status" value="1"/>
</dbReference>
<evidence type="ECO:0000313" key="6">
    <source>
        <dbReference type="Proteomes" id="UP000015102"/>
    </source>
</evidence>
<dbReference type="PANTHER" id="PTHR11993">
    <property type="entry name" value="NADH-UBIQUINONE OXIDOREDUCTASE 49 KDA SUBUNIT"/>
    <property type="match status" value="1"/>
</dbReference>
<dbReference type="InterPro" id="IPR022885">
    <property type="entry name" value="NDH1_su_D/H"/>
</dbReference>
<dbReference type="STRING" id="36166.T1GZT2"/>